<feature type="chain" id="PRO_5046747162" description="DUF885 domain-containing protein" evidence="1">
    <location>
        <begin position="21"/>
        <end position="441"/>
    </location>
</feature>
<keyword evidence="1" id="KW-0732">Signal</keyword>
<comment type="caution">
    <text evidence="2">The sequence shown here is derived from an EMBL/GenBank/DDBJ whole genome shotgun (WGS) entry which is preliminary data.</text>
</comment>
<name>A0ABT5B5D1_9BACT</name>
<feature type="signal peptide" evidence="1">
    <location>
        <begin position="1"/>
        <end position="20"/>
    </location>
</feature>
<evidence type="ECO:0000256" key="1">
    <source>
        <dbReference type="SAM" id="SignalP"/>
    </source>
</evidence>
<protein>
    <recommendedName>
        <fullName evidence="4">DUF885 domain-containing protein</fullName>
    </recommendedName>
</protein>
<gene>
    <name evidence="2" type="ORF">POL58_16300</name>
</gene>
<keyword evidence="3" id="KW-1185">Reference proteome</keyword>
<evidence type="ECO:0000313" key="2">
    <source>
        <dbReference type="EMBL" id="MDC0669316.1"/>
    </source>
</evidence>
<dbReference type="RefSeq" id="WP_271999103.1">
    <property type="nucleotide sequence ID" value="NZ_JAQNDN010000007.1"/>
</dbReference>
<dbReference type="Proteomes" id="UP001217838">
    <property type="component" value="Unassembled WGS sequence"/>
</dbReference>
<dbReference type="EMBL" id="JAQNDN010000007">
    <property type="protein sequence ID" value="MDC0669316.1"/>
    <property type="molecule type" value="Genomic_DNA"/>
</dbReference>
<organism evidence="2 3">
    <name type="scientific">Nannocystis radixulma</name>
    <dbReference type="NCBI Taxonomy" id="2995305"/>
    <lineage>
        <taxon>Bacteria</taxon>
        <taxon>Pseudomonadati</taxon>
        <taxon>Myxococcota</taxon>
        <taxon>Polyangia</taxon>
        <taxon>Nannocystales</taxon>
        <taxon>Nannocystaceae</taxon>
        <taxon>Nannocystis</taxon>
    </lineage>
</organism>
<evidence type="ECO:0008006" key="4">
    <source>
        <dbReference type="Google" id="ProtNLM"/>
    </source>
</evidence>
<reference evidence="2 3" key="1">
    <citation type="submission" date="2022-11" db="EMBL/GenBank/DDBJ databases">
        <title>Minimal conservation of predation-associated metabolite biosynthetic gene clusters underscores biosynthetic potential of Myxococcota including descriptions for ten novel species: Archangium lansinium sp. nov., Myxococcus landrumus sp. nov., Nannocystis bai.</title>
        <authorList>
            <person name="Ahearne A."/>
            <person name="Stevens C."/>
            <person name="Dowd S."/>
        </authorList>
    </citation>
    <scope>NUCLEOTIDE SEQUENCE [LARGE SCALE GENOMIC DNA]</scope>
    <source>
        <strain evidence="2 3">NCELM</strain>
    </source>
</reference>
<dbReference type="PROSITE" id="PS51257">
    <property type="entry name" value="PROKAR_LIPOPROTEIN"/>
    <property type="match status" value="1"/>
</dbReference>
<evidence type="ECO:0000313" key="3">
    <source>
        <dbReference type="Proteomes" id="UP001217838"/>
    </source>
</evidence>
<proteinExistence type="predicted"/>
<accession>A0ABT5B5D1</accession>
<sequence>MPSRRSFALTLAALLAQACAGRRPPSAAGPAGPVSLDASAETYVNLVLALGQHDPDYVDAYYGPKDWAEAARRDPMPLAEVGRRATALVQALAATAAPRDPLVARRRRFLQRQAHAVAVRVRLLSGERMRFDEESEGLYGARAPIRAEAEFETALAELSQLLPGADALAARLDAFRQDFVIPPAKLELVFRTAIAEARRRTKEHIPLPEDESVTFELVTGKSWDGYNWYRGGGRSLVQVNTDLPITISHAIDVAAHESYPGHHVYNLLLEQHLVRGRGWVEFSVYPLYSPQSLLAEGSATYGVDVVFPDEATYLKDVLFPLAGLPPQRVEVYLKVEALAKTLRYADIEAARRFLDGQATREQTRDYLVRYRLLSPQQVEKFLVNTEEERTYVVNYSLGRDLVAAFTEHNGGTDDDPARRWQILRELLSSPVSPEDLRVPES</sequence>